<evidence type="ECO:0000313" key="3">
    <source>
        <dbReference type="EMBL" id="MDT7832152.1"/>
    </source>
</evidence>
<reference evidence="3 4" key="1">
    <citation type="submission" date="2023-09" db="EMBL/GenBank/DDBJ databases">
        <title>Novel taxa isolated from Blanes Bay.</title>
        <authorList>
            <person name="Rey-Velasco X."/>
            <person name="Lucena T."/>
        </authorList>
    </citation>
    <scope>NUCLEOTIDE SEQUENCE [LARGE SCALE GENOMIC DNA]</scope>
    <source>
        <strain evidence="3 4">S356</strain>
    </source>
</reference>
<dbReference type="EMBL" id="JAVTTO010000002">
    <property type="protein sequence ID" value="MDT7832152.1"/>
    <property type="molecule type" value="Genomic_DNA"/>
</dbReference>
<keyword evidence="1" id="KW-0472">Membrane</keyword>
<dbReference type="Proteomes" id="UP001257277">
    <property type="component" value="Unassembled WGS sequence"/>
</dbReference>
<dbReference type="InterPro" id="IPR031493">
    <property type="entry name" value="Zinc_ribbon_15"/>
</dbReference>
<keyword evidence="1" id="KW-1133">Transmembrane helix</keyword>
<keyword evidence="4" id="KW-1185">Reference proteome</keyword>
<dbReference type="Pfam" id="PF17032">
    <property type="entry name" value="Zn_ribbon_15"/>
    <property type="match status" value="1"/>
</dbReference>
<feature type="domain" description="Zinc-ribbon 15" evidence="2">
    <location>
        <begin position="19"/>
        <end position="66"/>
    </location>
</feature>
<name>A0ABU3LGG8_9FLAO</name>
<dbReference type="RefSeq" id="WP_349241403.1">
    <property type="nucleotide sequence ID" value="NZ_JAVTTO010000002.1"/>
</dbReference>
<evidence type="ECO:0000256" key="1">
    <source>
        <dbReference type="SAM" id="Phobius"/>
    </source>
</evidence>
<organism evidence="3 4">
    <name type="scientific">Asprobacillus argus</name>
    <dbReference type="NCBI Taxonomy" id="3076534"/>
    <lineage>
        <taxon>Bacteria</taxon>
        <taxon>Pseudomonadati</taxon>
        <taxon>Bacteroidota</taxon>
        <taxon>Flavobacteriia</taxon>
        <taxon>Flavobacteriales</taxon>
        <taxon>Flavobacteriaceae</taxon>
        <taxon>Asprobacillus</taxon>
    </lineage>
</organism>
<proteinExistence type="predicted"/>
<evidence type="ECO:0000259" key="2">
    <source>
        <dbReference type="Pfam" id="PF17032"/>
    </source>
</evidence>
<comment type="caution">
    <text evidence="3">The sequence shown here is derived from an EMBL/GenBank/DDBJ whole genome shotgun (WGS) entry which is preliminary data.</text>
</comment>
<evidence type="ECO:0000313" key="4">
    <source>
        <dbReference type="Proteomes" id="UP001257277"/>
    </source>
</evidence>
<keyword evidence="1" id="KW-0812">Transmembrane</keyword>
<feature type="transmembrane region" description="Helical" evidence="1">
    <location>
        <begin position="85"/>
        <end position="105"/>
    </location>
</feature>
<sequence>MIIYGTGAKKFGVKRLKGIKCENCESNEMHITGYSKYVHIFWIPLFPVSKKIFTICGNCEEELPKKHIPKRTLERIKLEKSGFKIPFYLFSGSAIIIALISWGMYSIDAHDKEVAYNMANPEPKDVLVFKNDDETYYFGEVQEVKNDTLQLNFCNYVYEGGTPSEYSYEKEKNKVGDFYNRKIFYISQRDIDSLYNAGDIYDLYRKTND</sequence>
<gene>
    <name evidence="3" type="ORF">RQM59_07150</name>
</gene>
<protein>
    <submittedName>
        <fullName evidence="3">Zinc-ribbon domain-containing protein</fullName>
    </submittedName>
</protein>
<accession>A0ABU3LGG8</accession>